<name>A0AAD7M6Y5_QUISA</name>
<protein>
    <submittedName>
        <fullName evidence="2">Transcription factor MYB98-like</fullName>
    </submittedName>
</protein>
<evidence type="ECO:0000313" key="2">
    <source>
        <dbReference type="EMBL" id="KAJ7970818.1"/>
    </source>
</evidence>
<sequence>MEFSTNFREDFPFISGLFPENPQKPDHQLPNMVTPFETSASQTTNNGLFHNFHLFHDQNHPVNGNSNLNTHQHFFNFTIEGSSSNPFSMIQTRPIDPFANGYLPNFAPNTKMGAMHGFNQTGRGLSLDFPENLPVNQTTQKIYQAGFQDFGSVPLKPGLIQDEFMSCTANLQRKKRRVKASKSGKVEKETNIIKGQWTPDEDR</sequence>
<feature type="region of interest" description="Disordered" evidence="1">
    <location>
        <begin position="177"/>
        <end position="203"/>
    </location>
</feature>
<keyword evidence="3" id="KW-1185">Reference proteome</keyword>
<accession>A0AAD7M6Y5</accession>
<dbReference type="Proteomes" id="UP001163823">
    <property type="component" value="Chromosome 4"/>
</dbReference>
<comment type="caution">
    <text evidence="2">The sequence shown here is derived from an EMBL/GenBank/DDBJ whole genome shotgun (WGS) entry which is preliminary data.</text>
</comment>
<reference evidence="2" key="1">
    <citation type="journal article" date="2023" name="Science">
        <title>Elucidation of the pathway for biosynthesis of saponin adjuvants from the soapbark tree.</title>
        <authorList>
            <person name="Reed J."/>
            <person name="Orme A."/>
            <person name="El-Demerdash A."/>
            <person name="Owen C."/>
            <person name="Martin L.B.B."/>
            <person name="Misra R.C."/>
            <person name="Kikuchi S."/>
            <person name="Rejzek M."/>
            <person name="Martin A.C."/>
            <person name="Harkess A."/>
            <person name="Leebens-Mack J."/>
            <person name="Louveau T."/>
            <person name="Stephenson M.J."/>
            <person name="Osbourn A."/>
        </authorList>
    </citation>
    <scope>NUCLEOTIDE SEQUENCE</scope>
    <source>
        <strain evidence="2">S10</strain>
    </source>
</reference>
<gene>
    <name evidence="2" type="ORF">O6P43_008942</name>
</gene>
<dbReference type="EMBL" id="JARAOO010000004">
    <property type="protein sequence ID" value="KAJ7970818.1"/>
    <property type="molecule type" value="Genomic_DNA"/>
</dbReference>
<dbReference type="AlphaFoldDB" id="A0AAD7M6Y5"/>
<dbReference type="KEGG" id="qsa:O6P43_008942"/>
<evidence type="ECO:0000256" key="1">
    <source>
        <dbReference type="SAM" id="MobiDB-lite"/>
    </source>
</evidence>
<proteinExistence type="predicted"/>
<organism evidence="2 3">
    <name type="scientific">Quillaja saponaria</name>
    <name type="common">Soap bark tree</name>
    <dbReference type="NCBI Taxonomy" id="32244"/>
    <lineage>
        <taxon>Eukaryota</taxon>
        <taxon>Viridiplantae</taxon>
        <taxon>Streptophyta</taxon>
        <taxon>Embryophyta</taxon>
        <taxon>Tracheophyta</taxon>
        <taxon>Spermatophyta</taxon>
        <taxon>Magnoliopsida</taxon>
        <taxon>eudicotyledons</taxon>
        <taxon>Gunneridae</taxon>
        <taxon>Pentapetalae</taxon>
        <taxon>rosids</taxon>
        <taxon>fabids</taxon>
        <taxon>Fabales</taxon>
        <taxon>Quillajaceae</taxon>
        <taxon>Quillaja</taxon>
    </lineage>
</organism>
<evidence type="ECO:0000313" key="3">
    <source>
        <dbReference type="Proteomes" id="UP001163823"/>
    </source>
</evidence>